<feature type="region of interest" description="Disordered" evidence="1">
    <location>
        <begin position="28"/>
        <end position="85"/>
    </location>
</feature>
<name>A0A2C9LDW9_BIOGL</name>
<dbReference type="AlphaFoldDB" id="A0A2C9LDW9"/>
<dbReference type="VEuPathDB" id="VectorBase:BGLB030000"/>
<evidence type="ECO:0000256" key="1">
    <source>
        <dbReference type="SAM" id="MobiDB-lite"/>
    </source>
</evidence>
<evidence type="ECO:0000313" key="3">
    <source>
        <dbReference type="Proteomes" id="UP000076420"/>
    </source>
</evidence>
<dbReference type="EnsemblMetazoa" id="BGLB030000-RA">
    <property type="protein sequence ID" value="BGLB030000-PA"/>
    <property type="gene ID" value="BGLB030000"/>
</dbReference>
<organism evidence="2 3">
    <name type="scientific">Biomphalaria glabrata</name>
    <name type="common">Bloodfluke planorb</name>
    <name type="synonym">Freshwater snail</name>
    <dbReference type="NCBI Taxonomy" id="6526"/>
    <lineage>
        <taxon>Eukaryota</taxon>
        <taxon>Metazoa</taxon>
        <taxon>Spiralia</taxon>
        <taxon>Lophotrochozoa</taxon>
        <taxon>Mollusca</taxon>
        <taxon>Gastropoda</taxon>
        <taxon>Heterobranchia</taxon>
        <taxon>Euthyneura</taxon>
        <taxon>Panpulmonata</taxon>
        <taxon>Hygrophila</taxon>
        <taxon>Lymnaeoidea</taxon>
        <taxon>Planorbidae</taxon>
        <taxon>Biomphalaria</taxon>
    </lineage>
</organism>
<feature type="compositionally biased region" description="Polar residues" evidence="1">
    <location>
        <begin position="38"/>
        <end position="76"/>
    </location>
</feature>
<dbReference type="RefSeq" id="XP_013067465.2">
    <property type="nucleotide sequence ID" value="XM_013212011.2"/>
</dbReference>
<dbReference type="Proteomes" id="UP000076420">
    <property type="component" value="Unassembled WGS sequence"/>
</dbReference>
<accession>A0A2C9LDW9</accession>
<protein>
    <submittedName>
        <fullName evidence="2">Uncharacterized protein</fullName>
    </submittedName>
</protein>
<dbReference type="OrthoDB" id="10367199at2759"/>
<evidence type="ECO:0000313" key="2">
    <source>
        <dbReference type="EnsemblMetazoa" id="BGLB030000-PA"/>
    </source>
</evidence>
<dbReference type="KEGG" id="bgt:106055655"/>
<dbReference type="VEuPathDB" id="VectorBase:BGLAX_028133"/>
<gene>
    <name evidence="2" type="primary">106055655</name>
</gene>
<feature type="region of interest" description="Disordered" evidence="1">
    <location>
        <begin position="134"/>
        <end position="164"/>
    </location>
</feature>
<sequence length="164" mass="17430">MATAATSTSTSLPIPYSSLTTSAVKLKQPIISEPHPRTTATSLSAPMTSESTPAPTTSVKRTYVQSEGSSTSTALGSKNKKAKTTATPPCHLYRIVKGSSKTEIECVDFSFDICDFMSRLALFPTEILYDGLSQDVPDSPDNGDDVNDVPAITDSTGNRDFEAD</sequence>
<reference evidence="2" key="1">
    <citation type="submission" date="2020-05" db="UniProtKB">
        <authorList>
            <consortium name="EnsemblMetazoa"/>
        </authorList>
    </citation>
    <scope>IDENTIFICATION</scope>
    <source>
        <strain evidence="2">BB02</strain>
    </source>
</reference>
<proteinExistence type="predicted"/>